<comment type="caution">
    <text evidence="2">The sequence shown here is derived from an EMBL/GenBank/DDBJ whole genome shotgun (WGS) entry which is preliminary data.</text>
</comment>
<protein>
    <recommendedName>
        <fullName evidence="1">Integrase zinc-binding domain-containing protein</fullName>
    </recommendedName>
</protein>
<evidence type="ECO:0000313" key="3">
    <source>
        <dbReference type="Proteomes" id="UP000225706"/>
    </source>
</evidence>
<name>A0A2B4R5Y7_STYPI</name>
<dbReference type="Pfam" id="PF17921">
    <property type="entry name" value="Integrase_H2C2"/>
    <property type="match status" value="1"/>
</dbReference>
<evidence type="ECO:0000259" key="1">
    <source>
        <dbReference type="Pfam" id="PF17921"/>
    </source>
</evidence>
<dbReference type="InterPro" id="IPR008042">
    <property type="entry name" value="Retrotrans_Pao"/>
</dbReference>
<dbReference type="OrthoDB" id="5984319at2759"/>
<dbReference type="EMBL" id="LSMT01001506">
    <property type="protein sequence ID" value="PFX12229.1"/>
    <property type="molecule type" value="Genomic_DNA"/>
</dbReference>
<gene>
    <name evidence="2" type="ORF">AWC38_SpisGene23851</name>
</gene>
<organism evidence="2 3">
    <name type="scientific">Stylophora pistillata</name>
    <name type="common">Smooth cauliflower coral</name>
    <dbReference type="NCBI Taxonomy" id="50429"/>
    <lineage>
        <taxon>Eukaryota</taxon>
        <taxon>Metazoa</taxon>
        <taxon>Cnidaria</taxon>
        <taxon>Anthozoa</taxon>
        <taxon>Hexacorallia</taxon>
        <taxon>Scleractinia</taxon>
        <taxon>Astrocoeniina</taxon>
        <taxon>Pocilloporidae</taxon>
        <taxon>Stylophora</taxon>
    </lineage>
</organism>
<keyword evidence="3" id="KW-1185">Reference proteome</keyword>
<dbReference type="Gene3D" id="1.10.340.70">
    <property type="match status" value="1"/>
</dbReference>
<evidence type="ECO:0000313" key="2">
    <source>
        <dbReference type="EMBL" id="PFX12229.1"/>
    </source>
</evidence>
<sequence length="376" mass="43477">MTICTFLDSSQEAYGAACYVRHLYKDGTVSSRLVASKSRVAPLQAVSIPRLELMPAVVGLKLAENVGQVLGIDKSKWVFWFDSMDVLHLIRGQSQRFKPFVANRVGEIQASTNPEQWRYVPTKQNPSDLLTRGLSVSTLADEDKWWSGTTFLKQDPSEWPENKIETERVLDVEIRKSHQMKKRTEERAFLSSSSEDRLEPRRYSSWRTHFIRQAQEEVFKEEMRAVKAGRGLPSTSKLQPLKPVLDEEGVLRCDGRLRYAEYLPWETCYPIILPRNHWVTTLIIKQAHEQTQHAGTNQVLAQLSVQYWIISAREAIKEWGKECMRCRRRKLLQPSRLWPLCHNYVCGSLYEPSAKHLLTLGDLSLLNKEEARPVRR</sequence>
<reference evidence="3" key="1">
    <citation type="journal article" date="2017" name="bioRxiv">
        <title>Comparative analysis of the genomes of Stylophora pistillata and Acropora digitifera provides evidence for extensive differences between species of corals.</title>
        <authorList>
            <person name="Voolstra C.R."/>
            <person name="Li Y."/>
            <person name="Liew Y.J."/>
            <person name="Baumgarten S."/>
            <person name="Zoccola D."/>
            <person name="Flot J.-F."/>
            <person name="Tambutte S."/>
            <person name="Allemand D."/>
            <person name="Aranda M."/>
        </authorList>
    </citation>
    <scope>NUCLEOTIDE SEQUENCE [LARGE SCALE GENOMIC DNA]</scope>
</reference>
<dbReference type="Pfam" id="PF05380">
    <property type="entry name" value="Peptidase_A17"/>
    <property type="match status" value="1"/>
</dbReference>
<dbReference type="AlphaFoldDB" id="A0A2B4R5Y7"/>
<dbReference type="Proteomes" id="UP000225706">
    <property type="component" value="Unassembled WGS sequence"/>
</dbReference>
<dbReference type="STRING" id="50429.A0A2B4R5Y7"/>
<feature type="non-terminal residue" evidence="2">
    <location>
        <position position="376"/>
    </location>
</feature>
<proteinExistence type="predicted"/>
<accession>A0A2B4R5Y7</accession>
<feature type="domain" description="Integrase zinc-binding" evidence="1">
    <location>
        <begin position="281"/>
        <end position="330"/>
    </location>
</feature>
<dbReference type="PANTHER" id="PTHR47331">
    <property type="entry name" value="PHD-TYPE DOMAIN-CONTAINING PROTEIN"/>
    <property type="match status" value="1"/>
</dbReference>
<dbReference type="InterPro" id="IPR041588">
    <property type="entry name" value="Integrase_H2C2"/>
</dbReference>